<dbReference type="Gene3D" id="1.50.40.10">
    <property type="entry name" value="Mitochondrial carrier domain"/>
    <property type="match status" value="2"/>
</dbReference>
<evidence type="ECO:0000256" key="5">
    <source>
        <dbReference type="ARBA" id="ARBA00022737"/>
    </source>
</evidence>
<keyword evidence="3 11" id="KW-0813">Transport</keyword>
<protein>
    <submittedName>
        <fullName evidence="12">Uncharacterized protein</fullName>
    </submittedName>
</protein>
<feature type="repeat" description="Solcar" evidence="10">
    <location>
        <begin position="149"/>
        <end position="303"/>
    </location>
</feature>
<evidence type="ECO:0000256" key="9">
    <source>
        <dbReference type="ARBA" id="ARBA00023136"/>
    </source>
</evidence>
<dbReference type="AlphaFoldDB" id="A0A0C2X7Z6"/>
<evidence type="ECO:0000256" key="4">
    <source>
        <dbReference type="ARBA" id="ARBA00022692"/>
    </source>
</evidence>
<evidence type="ECO:0000256" key="8">
    <source>
        <dbReference type="ARBA" id="ARBA00023128"/>
    </source>
</evidence>
<keyword evidence="6" id="KW-0999">Mitochondrion inner membrane</keyword>
<dbReference type="PANTHER" id="PTHR45760:SF2">
    <property type="entry name" value="FI19922P1-RELATED"/>
    <property type="match status" value="1"/>
</dbReference>
<evidence type="ECO:0000256" key="10">
    <source>
        <dbReference type="PROSITE-ProRule" id="PRU00282"/>
    </source>
</evidence>
<dbReference type="Pfam" id="PF00153">
    <property type="entry name" value="Mito_carr"/>
    <property type="match status" value="4"/>
</dbReference>
<reference evidence="12 13" key="1">
    <citation type="submission" date="2014-04" db="EMBL/GenBank/DDBJ databases">
        <authorList>
            <consortium name="DOE Joint Genome Institute"/>
            <person name="Kuo A."/>
            <person name="Zuccaro A."/>
            <person name="Kohler A."/>
            <person name="Nagy L.G."/>
            <person name="Floudas D."/>
            <person name="Copeland A."/>
            <person name="Barry K.W."/>
            <person name="Cichocki N."/>
            <person name="Veneault-Fourrey C."/>
            <person name="LaButti K."/>
            <person name="Lindquist E.A."/>
            <person name="Lipzen A."/>
            <person name="Lundell T."/>
            <person name="Morin E."/>
            <person name="Murat C."/>
            <person name="Sun H."/>
            <person name="Tunlid A."/>
            <person name="Henrissat B."/>
            <person name="Grigoriev I.V."/>
            <person name="Hibbett D.S."/>
            <person name="Martin F."/>
            <person name="Nordberg H.P."/>
            <person name="Cantor M.N."/>
            <person name="Hua S.X."/>
        </authorList>
    </citation>
    <scope>NUCLEOTIDE SEQUENCE [LARGE SCALE GENOMIC DNA]</scope>
    <source>
        <strain evidence="12 13">MAFF 305830</strain>
    </source>
</reference>
<comment type="subcellular location">
    <subcellularLocation>
        <location evidence="1">Mitochondrion inner membrane</location>
        <topology evidence="1">Multi-pass membrane protein</topology>
    </subcellularLocation>
</comment>
<keyword evidence="5" id="KW-0677">Repeat</keyword>
<dbReference type="OrthoDB" id="1747031at2759"/>
<feature type="repeat" description="Solcar" evidence="10">
    <location>
        <begin position="311"/>
        <end position="401"/>
    </location>
</feature>
<gene>
    <name evidence="12" type="ORF">M408DRAFT_5492</name>
</gene>
<evidence type="ECO:0000256" key="2">
    <source>
        <dbReference type="ARBA" id="ARBA00006375"/>
    </source>
</evidence>
<dbReference type="GO" id="GO:0005743">
    <property type="term" value="C:mitochondrial inner membrane"/>
    <property type="evidence" value="ECO:0007669"/>
    <property type="project" value="UniProtKB-SubCell"/>
</dbReference>
<dbReference type="InterPro" id="IPR023395">
    <property type="entry name" value="MCP_dom_sf"/>
</dbReference>
<evidence type="ECO:0000256" key="3">
    <source>
        <dbReference type="ARBA" id="ARBA00022448"/>
    </source>
</evidence>
<accession>A0A0C2X7Z6</accession>
<evidence type="ECO:0000256" key="7">
    <source>
        <dbReference type="ARBA" id="ARBA00022989"/>
    </source>
</evidence>
<dbReference type="GO" id="GO:1990542">
    <property type="term" value="P:mitochondrial transmembrane transport"/>
    <property type="evidence" value="ECO:0007669"/>
    <property type="project" value="InterPro"/>
</dbReference>
<evidence type="ECO:0000313" key="13">
    <source>
        <dbReference type="Proteomes" id="UP000054097"/>
    </source>
</evidence>
<dbReference type="Proteomes" id="UP000054097">
    <property type="component" value="Unassembled WGS sequence"/>
</dbReference>
<keyword evidence="4 10" id="KW-0812">Transmembrane</keyword>
<keyword evidence="13" id="KW-1185">Reference proteome</keyword>
<dbReference type="STRING" id="933852.A0A0C2X7Z6"/>
<dbReference type="PANTHER" id="PTHR45760">
    <property type="entry name" value="FI19922P1-RELATED"/>
    <property type="match status" value="1"/>
</dbReference>
<dbReference type="EMBL" id="KN824277">
    <property type="protein sequence ID" value="KIM34158.1"/>
    <property type="molecule type" value="Genomic_DNA"/>
</dbReference>
<evidence type="ECO:0000256" key="1">
    <source>
        <dbReference type="ARBA" id="ARBA00004448"/>
    </source>
</evidence>
<evidence type="ECO:0000313" key="12">
    <source>
        <dbReference type="EMBL" id="KIM34158.1"/>
    </source>
</evidence>
<keyword evidence="9 10" id="KW-0472">Membrane</keyword>
<dbReference type="HOGENOM" id="CLU_015166_0_0_1"/>
<sequence>MSLDIWKFVLNVTKLRRRTPIIRCSSGNPMTPMTLSTAEPELLLDMLSVKQTFTCKGGVNTARLLQLTKRTLLEDAKACGANALINEVWSCVIFRRGADLYEVVIQYEAGMSKAKKDSTNSPVAIDKARGVPGVMTARQLKAETLPVMDPLMAKAIAATSGATLTALTMTPFDVVKTRLQTQMPHKKGQATVQTCRHAPNPSCTRSMSSYAPSLTASTSSATSTPSNVFLKSNSKSLSEDLCLCFYEGNTVRAQRVTGFWDALLQVARFEGVRGLWKGVGTTLMIAVPSQSAYMVTYDHLLNKTFPSITSNAALTPLLSGIAARTIISTIASPLELLRTTLQSTPANPLVPHTLSSVLQSTRRLVQSQGVTALWRGLTPTLWRDVPFSGVYWAGYEASKSTFRTRYNKTGALYEFFSGAASGITAATLTHPFDVAKTRRQALVLSQKGVPTQTMLFLGKILQQEGVGALYAGIVPRLAKIAPACGIMIASYESVGRYLTHRDRDSA</sequence>
<name>A0A0C2X7Z6_SERVB</name>
<evidence type="ECO:0000256" key="6">
    <source>
        <dbReference type="ARBA" id="ARBA00022792"/>
    </source>
</evidence>
<dbReference type="SUPFAM" id="SSF103506">
    <property type="entry name" value="Mitochondrial carrier"/>
    <property type="match status" value="1"/>
</dbReference>
<organism evidence="12 13">
    <name type="scientific">Serendipita vermifera MAFF 305830</name>
    <dbReference type="NCBI Taxonomy" id="933852"/>
    <lineage>
        <taxon>Eukaryota</taxon>
        <taxon>Fungi</taxon>
        <taxon>Dikarya</taxon>
        <taxon>Basidiomycota</taxon>
        <taxon>Agaricomycotina</taxon>
        <taxon>Agaricomycetes</taxon>
        <taxon>Sebacinales</taxon>
        <taxon>Serendipitaceae</taxon>
        <taxon>Serendipita</taxon>
    </lineage>
</organism>
<dbReference type="InterPro" id="IPR045315">
    <property type="entry name" value="Mtm1-like"/>
</dbReference>
<dbReference type="PROSITE" id="PS50920">
    <property type="entry name" value="SOLCAR"/>
    <property type="match status" value="3"/>
</dbReference>
<proteinExistence type="inferred from homology"/>
<reference evidence="13" key="2">
    <citation type="submission" date="2015-01" db="EMBL/GenBank/DDBJ databases">
        <title>Evolutionary Origins and Diversification of the Mycorrhizal Mutualists.</title>
        <authorList>
            <consortium name="DOE Joint Genome Institute"/>
            <consortium name="Mycorrhizal Genomics Consortium"/>
            <person name="Kohler A."/>
            <person name="Kuo A."/>
            <person name="Nagy L.G."/>
            <person name="Floudas D."/>
            <person name="Copeland A."/>
            <person name="Barry K.W."/>
            <person name="Cichocki N."/>
            <person name="Veneault-Fourrey C."/>
            <person name="LaButti K."/>
            <person name="Lindquist E.A."/>
            <person name="Lipzen A."/>
            <person name="Lundell T."/>
            <person name="Morin E."/>
            <person name="Murat C."/>
            <person name="Riley R."/>
            <person name="Ohm R."/>
            <person name="Sun H."/>
            <person name="Tunlid A."/>
            <person name="Henrissat B."/>
            <person name="Grigoriev I.V."/>
            <person name="Hibbett D.S."/>
            <person name="Martin F."/>
        </authorList>
    </citation>
    <scope>NUCLEOTIDE SEQUENCE [LARGE SCALE GENOMIC DNA]</scope>
    <source>
        <strain evidence="13">MAFF 305830</strain>
    </source>
</reference>
<comment type="similarity">
    <text evidence="2 11">Belongs to the mitochondrial carrier (TC 2.A.29) family.</text>
</comment>
<dbReference type="InterPro" id="IPR018108">
    <property type="entry name" value="MCP_transmembrane"/>
</dbReference>
<feature type="repeat" description="Solcar" evidence="10">
    <location>
        <begin position="409"/>
        <end position="497"/>
    </location>
</feature>
<keyword evidence="8" id="KW-0496">Mitochondrion</keyword>
<keyword evidence="7" id="KW-1133">Transmembrane helix</keyword>
<evidence type="ECO:0000256" key="11">
    <source>
        <dbReference type="RuleBase" id="RU000488"/>
    </source>
</evidence>